<reference evidence="3 4" key="1">
    <citation type="submission" date="2017-07" db="EMBL/GenBank/DDBJ databases">
        <title>Draft whole genome sequences of clinical Proprionibacteriaceae strains.</title>
        <authorList>
            <person name="Bernier A.-M."/>
            <person name="Bernard K."/>
            <person name="Domingo M.-C."/>
        </authorList>
    </citation>
    <scope>NUCLEOTIDE SEQUENCE [LARGE SCALE GENOMIC DNA]</scope>
    <source>
        <strain evidence="3 4">NML 130396</strain>
    </source>
</reference>
<accession>A0A255GYX5</accession>
<sequence length="316" mass="33583">MPRPRRSLGEAYPGLVALVTRIRMWSLSGCGMERRSVRLSGGVVSYLTAGRGERGSVVLLHGGGADSAELSWGGVIPRLAEAGYGVCAPDHPGYGHRDRPASPQGQSELLTYLAELIEALDLTDAVLGGLSMGGGMALGHALEHRVRGLMLLGSYGLMPAMGGRLTHLASWLWVHSGAGPRVSRAMGRSPRLVEASLGSLVRDRSVLPADFGAEIRAALGGPGPATFEQWQRSEIGCSGLRTDYRERVGDLDCPVLFVHGAADPGVTLRWVREAAAVVDDAELVVVPGGKHWVQRDAPEQTVQAMLSFLERVCPGR</sequence>
<gene>
    <name evidence="3" type="ORF">CGZ93_11100</name>
</gene>
<dbReference type="Pfam" id="PF12697">
    <property type="entry name" value="Abhydrolase_6"/>
    <property type="match status" value="1"/>
</dbReference>
<evidence type="ECO:0000259" key="2">
    <source>
        <dbReference type="Pfam" id="PF12697"/>
    </source>
</evidence>
<organism evidence="3 4">
    <name type="scientific">Enemella dayhoffiae</name>
    <dbReference type="NCBI Taxonomy" id="2016507"/>
    <lineage>
        <taxon>Bacteria</taxon>
        <taxon>Bacillati</taxon>
        <taxon>Actinomycetota</taxon>
        <taxon>Actinomycetes</taxon>
        <taxon>Propionibacteriales</taxon>
        <taxon>Propionibacteriaceae</taxon>
        <taxon>Enemella</taxon>
    </lineage>
</organism>
<dbReference type="Gene3D" id="3.40.50.1820">
    <property type="entry name" value="alpha/beta hydrolase"/>
    <property type="match status" value="1"/>
</dbReference>
<dbReference type="OrthoDB" id="4481859at2"/>
<dbReference type="InterPro" id="IPR050266">
    <property type="entry name" value="AB_hydrolase_sf"/>
</dbReference>
<dbReference type="EMBL" id="NMVQ01000023">
    <property type="protein sequence ID" value="OYO20779.1"/>
    <property type="molecule type" value="Genomic_DNA"/>
</dbReference>
<dbReference type="InterPro" id="IPR000639">
    <property type="entry name" value="Epox_hydrolase-like"/>
</dbReference>
<dbReference type="InterPro" id="IPR029058">
    <property type="entry name" value="AB_hydrolase_fold"/>
</dbReference>
<proteinExistence type="predicted"/>
<dbReference type="PRINTS" id="PR00412">
    <property type="entry name" value="EPOXHYDRLASE"/>
</dbReference>
<feature type="domain" description="AB hydrolase-1" evidence="2">
    <location>
        <begin position="57"/>
        <end position="304"/>
    </location>
</feature>
<comment type="caution">
    <text evidence="3">The sequence shown here is derived from an EMBL/GenBank/DDBJ whole genome shotgun (WGS) entry which is preliminary data.</text>
</comment>
<keyword evidence="1 3" id="KW-0378">Hydrolase</keyword>
<evidence type="ECO:0000256" key="1">
    <source>
        <dbReference type="ARBA" id="ARBA00022801"/>
    </source>
</evidence>
<dbReference type="AlphaFoldDB" id="A0A255GYX5"/>
<dbReference type="Proteomes" id="UP000216311">
    <property type="component" value="Unassembled WGS sequence"/>
</dbReference>
<evidence type="ECO:0000313" key="3">
    <source>
        <dbReference type="EMBL" id="OYO20779.1"/>
    </source>
</evidence>
<name>A0A255GYX5_9ACTN</name>
<dbReference type="PRINTS" id="PR00111">
    <property type="entry name" value="ABHYDROLASE"/>
</dbReference>
<dbReference type="InterPro" id="IPR000073">
    <property type="entry name" value="AB_hydrolase_1"/>
</dbReference>
<dbReference type="GO" id="GO:0016020">
    <property type="term" value="C:membrane"/>
    <property type="evidence" value="ECO:0007669"/>
    <property type="project" value="TreeGrafter"/>
</dbReference>
<dbReference type="PANTHER" id="PTHR43798:SF31">
    <property type="entry name" value="AB HYDROLASE SUPERFAMILY PROTEIN YCLE"/>
    <property type="match status" value="1"/>
</dbReference>
<protein>
    <submittedName>
        <fullName evidence="3">Alpha/beta hydrolase</fullName>
    </submittedName>
</protein>
<dbReference type="PANTHER" id="PTHR43798">
    <property type="entry name" value="MONOACYLGLYCEROL LIPASE"/>
    <property type="match status" value="1"/>
</dbReference>
<keyword evidence="4" id="KW-1185">Reference proteome</keyword>
<dbReference type="GO" id="GO:0016787">
    <property type="term" value="F:hydrolase activity"/>
    <property type="evidence" value="ECO:0007669"/>
    <property type="project" value="UniProtKB-KW"/>
</dbReference>
<evidence type="ECO:0000313" key="4">
    <source>
        <dbReference type="Proteomes" id="UP000216311"/>
    </source>
</evidence>
<dbReference type="SUPFAM" id="SSF53474">
    <property type="entry name" value="alpha/beta-Hydrolases"/>
    <property type="match status" value="1"/>
</dbReference>